<protein>
    <submittedName>
        <fullName evidence="1">Uncharacterized protein</fullName>
    </submittedName>
</protein>
<dbReference type="AlphaFoldDB" id="A0A7S1BD25"/>
<dbReference type="EMBL" id="HBFR01012800">
    <property type="protein sequence ID" value="CAD8882064.1"/>
    <property type="molecule type" value="Transcribed_RNA"/>
</dbReference>
<evidence type="ECO:0000313" key="1">
    <source>
        <dbReference type="EMBL" id="CAD8882064.1"/>
    </source>
</evidence>
<gene>
    <name evidence="1" type="ORF">CHYS00102_LOCUS9252</name>
</gene>
<name>A0A7S1BD25_9STRA</name>
<proteinExistence type="predicted"/>
<reference evidence="1" key="1">
    <citation type="submission" date="2021-01" db="EMBL/GenBank/DDBJ databases">
        <authorList>
            <person name="Corre E."/>
            <person name="Pelletier E."/>
            <person name="Niang G."/>
            <person name="Scheremetjew M."/>
            <person name="Finn R."/>
            <person name="Kale V."/>
            <person name="Holt S."/>
            <person name="Cochrane G."/>
            <person name="Meng A."/>
            <person name="Brown T."/>
            <person name="Cohen L."/>
        </authorList>
    </citation>
    <scope>NUCLEOTIDE SEQUENCE</scope>
    <source>
        <strain evidence="1">308</strain>
    </source>
</reference>
<sequence>MSSPSPLSSRSAPVSPALELCLHHLLTTGILVGNDSLLSSLASVSVGWGHCIASLLLDTEAATCVGLLPTLVWSCLKREAACEDGEKSTFCLAWFDAGGIVPAGRILEETRITSPSSQSLRVQLGPTSSTMGGTEDVGRCCSVQNSMQDFVEMLSGQSGKVNDGIVDEDDELEDDDVTGGPVGEWRGIGHRWSARHLGGRRGGGGGFDHTSAAVLDDAIDEIARIFVPFGYQVWFLRVSVNLCI</sequence>
<organism evidence="1">
    <name type="scientific">Corethron hystrix</name>
    <dbReference type="NCBI Taxonomy" id="216773"/>
    <lineage>
        <taxon>Eukaryota</taxon>
        <taxon>Sar</taxon>
        <taxon>Stramenopiles</taxon>
        <taxon>Ochrophyta</taxon>
        <taxon>Bacillariophyta</taxon>
        <taxon>Coscinodiscophyceae</taxon>
        <taxon>Corethrophycidae</taxon>
        <taxon>Corethrales</taxon>
        <taxon>Corethraceae</taxon>
        <taxon>Corethron</taxon>
    </lineage>
</organism>
<accession>A0A7S1BD25</accession>